<proteinExistence type="inferred from homology"/>
<keyword evidence="6 7" id="KW-0998">Cell outer membrane</keyword>
<sequence>MKMILRQALVLLSVLLQCGAAFAQPRSVTGRVADVNGMPVVGATVVVKEARSSGAITDSDGRYQIRIPEGGKTLLFSFVGYQTQEQVVAPGRTRLDVVLQPSSTEIEQVVVTGYSQTTVKKVTGSVGILTADELKLKPQTSVDALMQGELAGVSVTPTTGRPGASQRIRIRGIANLSGNTAPLWVVDGVPMQNEGPSTNLSSNELKAGGFDDIFIYGIGGVNPNDIESIVVLKDAAAAAIYGSRAANGVIVVTTKRGKAGKMKVNFSSNVTVSFRPQRQPSLMNTAEKLAWERELWDEFAAEKYAQSLLDPSVIYPTVGIVGQVRSGQLAFSHLKGDPAAQEAYLNSLAATDTDWYDVILRNAVSVNGHVSVSGGENAYNYYLSLGYTNDQGMLIEDSADRYTFKANLGFKPTRRLSFDVGADISYRQADTPNPSVDPFTYAYFANPYEKPYNDDGSYANDQTWLSLPNDNRDTYEDLPEKGFNILREIEGNKTKTDYVSTEVRMGLEYKLLENLKFVGLASYNFNNNDTQTTREEDTYGAFKDRLSIHRTHNGNLYGSILENKSRRTGYLLRGHLSYVGEYGEGHTLNVVGGAELRGNDSHTLFNKRFNYDPRTGNTALPPIEKPSESTLREIERLTGEYFTKSRYASFYLSADYSFRDRYILSVTGRADGSSYFGTHAQFNPNWSVGGAWILTEEPFMASARKVLHYAKLKASYGFTGNIVTSASPQLMMNYSLQTYREYMNQNHLVGTISSAPNPNLGWEKVNDVKVGLDLGFLDGRLSLETEYYSRLTKGAVDDKPLYVTTGFTHQAANFARLRNRGIEFTLRGGIVQTRDWMLDASVNFAFNSNKVLEYASSVSFQHMKLNYYEGYPARALIGGKVVGIDPLTGLYEFKLRPDAVISSDADYTDEANYLYYLGNREAPFNGGFSLSAGYRNLRLSVNGVFSFGSYAYDRNESPATYSQIAAGSVSTMDRAQTEYSDLYSNHLNVWKDRTDRWTETNPTGTKYPRIYDSFDAKYHFDQSNPTSNAVVDGIYIYKISYVRIKNITLSYSLPRKVVNRGGFDAVSFNVSLANFFTFTDYKGMDPEVPGAIYPTTRSVTFGVTLGF</sequence>
<organism evidence="10 11">
    <name type="scientific">Alistipes intestinihominis</name>
    <dbReference type="NCBI Taxonomy" id="3133172"/>
    <lineage>
        <taxon>Bacteria</taxon>
        <taxon>Pseudomonadati</taxon>
        <taxon>Bacteroidota</taxon>
        <taxon>Bacteroidia</taxon>
        <taxon>Bacteroidales</taxon>
        <taxon>Rikenellaceae</taxon>
        <taxon>Alistipes</taxon>
    </lineage>
</organism>
<evidence type="ECO:0000256" key="4">
    <source>
        <dbReference type="ARBA" id="ARBA00022692"/>
    </source>
</evidence>
<evidence type="ECO:0000256" key="1">
    <source>
        <dbReference type="ARBA" id="ARBA00004571"/>
    </source>
</evidence>
<dbReference type="Pfam" id="PF07715">
    <property type="entry name" value="Plug"/>
    <property type="match status" value="1"/>
</dbReference>
<dbReference type="InterPro" id="IPR023996">
    <property type="entry name" value="TonB-dep_OMP_SusC/RagA"/>
</dbReference>
<reference evidence="10 11" key="1">
    <citation type="submission" date="2024-03" db="EMBL/GenBank/DDBJ databases">
        <title>Human intestinal bacterial collection.</title>
        <authorList>
            <person name="Pauvert C."/>
            <person name="Hitch T.C.A."/>
            <person name="Clavel T."/>
        </authorList>
    </citation>
    <scope>NUCLEOTIDE SEQUENCE [LARGE SCALE GENOMIC DNA]</scope>
    <source>
        <strain evidence="10 11">CLA-KB-H122</strain>
    </source>
</reference>
<dbReference type="InterPro" id="IPR012910">
    <property type="entry name" value="Plug_dom"/>
</dbReference>
<keyword evidence="2 7" id="KW-0813">Transport</keyword>
<evidence type="ECO:0000256" key="5">
    <source>
        <dbReference type="ARBA" id="ARBA00023136"/>
    </source>
</evidence>
<feature type="domain" description="TonB-dependent receptor plug" evidence="9">
    <location>
        <begin position="119"/>
        <end position="249"/>
    </location>
</feature>
<protein>
    <submittedName>
        <fullName evidence="10">SusC/RagA family TonB-linked outer membrane protein</fullName>
    </submittedName>
</protein>
<comment type="subcellular location">
    <subcellularLocation>
        <location evidence="1 7">Cell outer membrane</location>
        <topology evidence="1 7">Multi-pass membrane protein</topology>
    </subcellularLocation>
</comment>
<evidence type="ECO:0000256" key="6">
    <source>
        <dbReference type="ARBA" id="ARBA00023237"/>
    </source>
</evidence>
<dbReference type="InterPro" id="IPR023997">
    <property type="entry name" value="TonB-dep_OMP_SusC/RagA_CS"/>
</dbReference>
<dbReference type="EMBL" id="JBBMFL010000008">
    <property type="protein sequence ID" value="MEQ2544927.1"/>
    <property type="molecule type" value="Genomic_DNA"/>
</dbReference>
<dbReference type="Gene3D" id="2.60.40.1120">
    <property type="entry name" value="Carboxypeptidase-like, regulatory domain"/>
    <property type="match status" value="1"/>
</dbReference>
<dbReference type="Gene3D" id="2.40.170.20">
    <property type="entry name" value="TonB-dependent receptor, beta-barrel domain"/>
    <property type="match status" value="1"/>
</dbReference>
<evidence type="ECO:0000256" key="8">
    <source>
        <dbReference type="SAM" id="SignalP"/>
    </source>
</evidence>
<dbReference type="Proteomes" id="UP001460202">
    <property type="component" value="Unassembled WGS sequence"/>
</dbReference>
<comment type="similarity">
    <text evidence="7">Belongs to the TonB-dependent receptor family.</text>
</comment>
<keyword evidence="11" id="KW-1185">Reference proteome</keyword>
<keyword evidence="4 7" id="KW-0812">Transmembrane</keyword>
<dbReference type="PROSITE" id="PS52016">
    <property type="entry name" value="TONB_DEPENDENT_REC_3"/>
    <property type="match status" value="1"/>
</dbReference>
<evidence type="ECO:0000313" key="11">
    <source>
        <dbReference type="Proteomes" id="UP001460202"/>
    </source>
</evidence>
<evidence type="ECO:0000256" key="2">
    <source>
        <dbReference type="ARBA" id="ARBA00022448"/>
    </source>
</evidence>
<feature type="signal peptide" evidence="8">
    <location>
        <begin position="1"/>
        <end position="23"/>
    </location>
</feature>
<dbReference type="InterPro" id="IPR036942">
    <property type="entry name" value="Beta-barrel_TonB_sf"/>
</dbReference>
<evidence type="ECO:0000259" key="9">
    <source>
        <dbReference type="Pfam" id="PF07715"/>
    </source>
</evidence>
<dbReference type="SUPFAM" id="SSF49464">
    <property type="entry name" value="Carboxypeptidase regulatory domain-like"/>
    <property type="match status" value="1"/>
</dbReference>
<keyword evidence="8" id="KW-0732">Signal</keyword>
<dbReference type="RefSeq" id="WP_349094173.1">
    <property type="nucleotide sequence ID" value="NZ_JBBMFL010000008.1"/>
</dbReference>
<evidence type="ECO:0000313" key="10">
    <source>
        <dbReference type="EMBL" id="MEQ2544927.1"/>
    </source>
</evidence>
<dbReference type="InterPro" id="IPR008969">
    <property type="entry name" value="CarboxyPept-like_regulatory"/>
</dbReference>
<evidence type="ECO:0000256" key="3">
    <source>
        <dbReference type="ARBA" id="ARBA00022452"/>
    </source>
</evidence>
<keyword evidence="5 7" id="KW-0472">Membrane</keyword>
<dbReference type="NCBIfam" id="TIGR04057">
    <property type="entry name" value="SusC_RagA_signa"/>
    <property type="match status" value="1"/>
</dbReference>
<dbReference type="InterPro" id="IPR037066">
    <property type="entry name" value="Plug_dom_sf"/>
</dbReference>
<comment type="caution">
    <text evidence="10">The sequence shown here is derived from an EMBL/GenBank/DDBJ whole genome shotgun (WGS) entry which is preliminary data.</text>
</comment>
<dbReference type="InterPro" id="IPR039426">
    <property type="entry name" value="TonB-dep_rcpt-like"/>
</dbReference>
<dbReference type="Gene3D" id="2.170.130.10">
    <property type="entry name" value="TonB-dependent receptor, plug domain"/>
    <property type="match status" value="1"/>
</dbReference>
<feature type="chain" id="PRO_5047261457" evidence="8">
    <location>
        <begin position="24"/>
        <end position="1107"/>
    </location>
</feature>
<dbReference type="NCBIfam" id="TIGR04056">
    <property type="entry name" value="OMP_RagA_SusC"/>
    <property type="match status" value="1"/>
</dbReference>
<evidence type="ECO:0000256" key="7">
    <source>
        <dbReference type="PROSITE-ProRule" id="PRU01360"/>
    </source>
</evidence>
<dbReference type="Pfam" id="PF13715">
    <property type="entry name" value="CarbopepD_reg_2"/>
    <property type="match status" value="1"/>
</dbReference>
<dbReference type="SUPFAM" id="SSF56935">
    <property type="entry name" value="Porins"/>
    <property type="match status" value="1"/>
</dbReference>
<keyword evidence="3 7" id="KW-1134">Transmembrane beta strand</keyword>
<accession>A0ABV1GWZ1</accession>
<gene>
    <name evidence="10" type="ORF">WMO46_08210</name>
</gene>
<name>A0ABV1GWZ1_9BACT</name>